<keyword evidence="3 10" id="KW-0132">Cell division</keyword>
<dbReference type="Gene3D" id="3.90.190.20">
    <property type="entry name" value="Mur ligase, C-terminal domain"/>
    <property type="match status" value="1"/>
</dbReference>
<evidence type="ECO:0000256" key="3">
    <source>
        <dbReference type="ARBA" id="ARBA00022618"/>
    </source>
</evidence>
<dbReference type="HOGENOM" id="CLU_031507_4_1_5"/>
<comment type="caution">
    <text evidence="10">Lacks conserved residue(s) required for the propagation of feature annotation.</text>
</comment>
<evidence type="ECO:0000256" key="11">
    <source>
        <dbReference type="RuleBase" id="RU004136"/>
    </source>
</evidence>
<keyword evidence="8 10" id="KW-0131">Cell cycle</keyword>
<dbReference type="OrthoDB" id="9801978at2"/>
<dbReference type="InterPro" id="IPR036615">
    <property type="entry name" value="Mur_ligase_C_dom_sf"/>
</dbReference>
<dbReference type="InterPro" id="IPR000713">
    <property type="entry name" value="Mur_ligase_N"/>
</dbReference>
<dbReference type="InterPro" id="IPR004101">
    <property type="entry name" value="Mur_ligase_C"/>
</dbReference>
<proteinExistence type="inferred from homology"/>
<evidence type="ECO:0000256" key="9">
    <source>
        <dbReference type="ARBA" id="ARBA00023316"/>
    </source>
</evidence>
<evidence type="ECO:0000259" key="13">
    <source>
        <dbReference type="Pfam" id="PF02875"/>
    </source>
</evidence>
<evidence type="ECO:0000256" key="6">
    <source>
        <dbReference type="ARBA" id="ARBA00022960"/>
    </source>
</evidence>
<dbReference type="EMBL" id="CP005587">
    <property type="protein sequence ID" value="AGK56431.1"/>
    <property type="molecule type" value="Genomic_DNA"/>
</dbReference>
<evidence type="ECO:0000259" key="14">
    <source>
        <dbReference type="Pfam" id="PF08245"/>
    </source>
</evidence>
<feature type="domain" description="Mur ligase C-terminal" evidence="13">
    <location>
        <begin position="337"/>
        <end position="449"/>
    </location>
</feature>
<reference evidence="15 16" key="1">
    <citation type="journal article" date="2013" name="Genome Announc.">
        <title>Genome sequences for three denitrifying bacterial strains isolated from a uranium- and nitrate-contaminated subsurface environment.</title>
        <authorList>
            <person name="Venkatramanan R."/>
            <person name="Prakash O."/>
            <person name="Woyke T."/>
            <person name="Chain P."/>
            <person name="Goodwin L.A."/>
            <person name="Watson D."/>
            <person name="Brooks S."/>
            <person name="Kostka J.E."/>
            <person name="Green S.J."/>
        </authorList>
    </citation>
    <scope>NUCLEOTIDE SEQUENCE [LARGE SCALE GENOMIC DNA]</scope>
    <source>
        <strain evidence="15 16">1NES1</strain>
    </source>
</reference>
<sequence length="472" mass="49681">MQPLWTFSELSAALGVKPEGGVDRPVAGVSIDTRTLQPGDLFVALKDQRDGHDFVSSAFEAGAAAALVVESYRRQPKDGALLRVPDTLRGLEALGRAARARINPDARVVAVTGSAGKTGTKEMLRACLAHLGTTHASEKSYNNHWGVPLTLARMSRETRFSVFEIGMNHAGEIRPLTKMVRPHAAIVTTVEAVHLEYFPSVQAIADAKGEIFEGLVPGGTAVIKYDNPHAGRLTSIAKRFGAKPVTFGFSAGADVRGDDLKLGYDGSALTVRFGERRIPLQLAMPGRHIAENALAVVAAIDAIGADVEKTLSVLANLQPPSGRGARSVLHIEGGEALLIDESYNANPASMRAALAALASVPRQKFSRRIAVLGDMLELGSDAPALHQGLKEAVEDAGIDLIFACGPHMKGLYDALPKSKKGGYAAASSSLPDALLSNLRRGDVIMVKASNGTRLGPVVAALKAQFGNDGSVS</sequence>
<comment type="subcellular location">
    <subcellularLocation>
        <location evidence="10 11">Cytoplasm</location>
    </subcellularLocation>
</comment>
<feature type="domain" description="Mur ligase N-terminal catalytic" evidence="12">
    <location>
        <begin position="26"/>
        <end position="69"/>
    </location>
</feature>
<dbReference type="InterPro" id="IPR051046">
    <property type="entry name" value="MurCDEF_CellWall_CoF430Synth"/>
</dbReference>
<dbReference type="GO" id="GO:0008360">
    <property type="term" value="P:regulation of cell shape"/>
    <property type="evidence" value="ECO:0007669"/>
    <property type="project" value="UniProtKB-KW"/>
</dbReference>
<dbReference type="PANTHER" id="PTHR43024:SF1">
    <property type="entry name" value="UDP-N-ACETYLMURAMOYL-TRIPEPTIDE--D-ALANYL-D-ALANINE LIGASE"/>
    <property type="match status" value="1"/>
</dbReference>
<evidence type="ECO:0000256" key="5">
    <source>
        <dbReference type="ARBA" id="ARBA00022840"/>
    </source>
</evidence>
<dbReference type="GO" id="GO:0005737">
    <property type="term" value="C:cytoplasm"/>
    <property type="evidence" value="ECO:0007669"/>
    <property type="project" value="UniProtKB-SubCell"/>
</dbReference>
<keyword evidence="5 10" id="KW-0067">ATP-binding</keyword>
<evidence type="ECO:0000259" key="12">
    <source>
        <dbReference type="Pfam" id="PF01225"/>
    </source>
</evidence>
<keyword evidence="1 10" id="KW-0963">Cytoplasm</keyword>
<dbReference type="SUPFAM" id="SSF53244">
    <property type="entry name" value="MurD-like peptide ligases, peptide-binding domain"/>
    <property type="match status" value="1"/>
</dbReference>
<dbReference type="Pfam" id="PF02875">
    <property type="entry name" value="Mur_ligase_C"/>
    <property type="match status" value="1"/>
</dbReference>
<evidence type="ECO:0000256" key="4">
    <source>
        <dbReference type="ARBA" id="ARBA00022741"/>
    </source>
</evidence>
<dbReference type="NCBIfam" id="NF010693">
    <property type="entry name" value="PRK14093.1"/>
    <property type="match status" value="1"/>
</dbReference>
<comment type="similarity">
    <text evidence="10">Belongs to the MurCDEF family. MurF subfamily.</text>
</comment>
<evidence type="ECO:0000256" key="10">
    <source>
        <dbReference type="HAMAP-Rule" id="MF_02019"/>
    </source>
</evidence>
<keyword evidence="9 10" id="KW-0961">Cell wall biogenesis/degradation</keyword>
<dbReference type="eggNOG" id="COG0770">
    <property type="taxonomic scope" value="Bacteria"/>
</dbReference>
<dbReference type="Pfam" id="PF01225">
    <property type="entry name" value="Mur_ligase"/>
    <property type="match status" value="1"/>
</dbReference>
<keyword evidence="6 10" id="KW-0133">Cell shape</keyword>
<organism evidence="15 16">
    <name type="scientific">Hyphomicrobium denitrificans 1NES1</name>
    <dbReference type="NCBI Taxonomy" id="670307"/>
    <lineage>
        <taxon>Bacteria</taxon>
        <taxon>Pseudomonadati</taxon>
        <taxon>Pseudomonadota</taxon>
        <taxon>Alphaproteobacteria</taxon>
        <taxon>Hyphomicrobiales</taxon>
        <taxon>Hyphomicrobiaceae</taxon>
        <taxon>Hyphomicrobium</taxon>
    </lineage>
</organism>
<dbReference type="InterPro" id="IPR036565">
    <property type="entry name" value="Mur-like_cat_sf"/>
</dbReference>
<keyword evidence="2 10" id="KW-0436">Ligase</keyword>
<dbReference type="STRING" id="670307.HYPDE_23728"/>
<feature type="domain" description="Mur ligase central" evidence="14">
    <location>
        <begin position="111"/>
        <end position="299"/>
    </location>
</feature>
<dbReference type="GO" id="GO:0051301">
    <property type="term" value="P:cell division"/>
    <property type="evidence" value="ECO:0007669"/>
    <property type="project" value="UniProtKB-KW"/>
</dbReference>
<comment type="function">
    <text evidence="10 11">Involved in cell wall formation. Catalyzes the final step in the synthesis of UDP-N-acetylmuramoyl-pentapeptide, the precursor of murein.</text>
</comment>
<keyword evidence="7 10" id="KW-0573">Peptidoglycan synthesis</keyword>
<dbReference type="HAMAP" id="MF_02019">
    <property type="entry name" value="MurF"/>
    <property type="match status" value="1"/>
</dbReference>
<dbReference type="SUPFAM" id="SSF53623">
    <property type="entry name" value="MurD-like peptide ligases, catalytic domain"/>
    <property type="match status" value="1"/>
</dbReference>
<dbReference type="NCBIfam" id="TIGR01143">
    <property type="entry name" value="murF"/>
    <property type="match status" value="1"/>
</dbReference>
<dbReference type="GO" id="GO:0071555">
    <property type="term" value="P:cell wall organization"/>
    <property type="evidence" value="ECO:0007669"/>
    <property type="project" value="UniProtKB-KW"/>
</dbReference>
<keyword evidence="4 10" id="KW-0547">Nucleotide-binding</keyword>
<keyword evidence="16" id="KW-1185">Reference proteome</keyword>
<dbReference type="InterPro" id="IPR005863">
    <property type="entry name" value="UDP-N-AcMur_synth"/>
</dbReference>
<dbReference type="Pfam" id="PF08245">
    <property type="entry name" value="Mur_ligase_M"/>
    <property type="match status" value="1"/>
</dbReference>
<comment type="pathway">
    <text evidence="10 11">Cell wall biogenesis; peptidoglycan biosynthesis.</text>
</comment>
<dbReference type="UniPathway" id="UPA00219"/>
<protein>
    <recommendedName>
        <fullName evidence="10 11">UDP-N-acetylmuramoyl-tripeptide--D-alanyl-D-alanine ligase</fullName>
        <ecNumber evidence="10 11">6.3.2.10</ecNumber>
    </recommendedName>
    <alternativeName>
        <fullName evidence="10">D-alanyl-D-alanine-adding enzyme</fullName>
    </alternativeName>
</protein>
<dbReference type="Gene3D" id="3.40.1390.10">
    <property type="entry name" value="MurE/MurF, N-terminal domain"/>
    <property type="match status" value="1"/>
</dbReference>
<dbReference type="GO" id="GO:0008766">
    <property type="term" value="F:UDP-N-acetylmuramoylalanyl-D-glutamyl-2,6-diaminopimelate-D-alanyl-D-alanine ligase activity"/>
    <property type="evidence" value="ECO:0007669"/>
    <property type="project" value="RHEA"/>
</dbReference>
<dbReference type="SUPFAM" id="SSF63418">
    <property type="entry name" value="MurE/MurF N-terminal domain"/>
    <property type="match status" value="1"/>
</dbReference>
<dbReference type="PANTHER" id="PTHR43024">
    <property type="entry name" value="UDP-N-ACETYLMURAMOYL-TRIPEPTIDE--D-ALANYL-D-ALANINE LIGASE"/>
    <property type="match status" value="1"/>
</dbReference>
<accession>N0B7B7</accession>
<dbReference type="GO" id="GO:0005524">
    <property type="term" value="F:ATP binding"/>
    <property type="evidence" value="ECO:0007669"/>
    <property type="project" value="UniProtKB-UniRule"/>
</dbReference>
<dbReference type="Gene3D" id="3.40.1190.10">
    <property type="entry name" value="Mur-like, catalytic domain"/>
    <property type="match status" value="1"/>
</dbReference>
<dbReference type="GO" id="GO:0047480">
    <property type="term" value="F:UDP-N-acetylmuramoyl-tripeptide-D-alanyl-D-alanine ligase activity"/>
    <property type="evidence" value="ECO:0007669"/>
    <property type="project" value="UniProtKB-UniRule"/>
</dbReference>
<dbReference type="KEGG" id="hdt:HYPDE_23728"/>
<dbReference type="Proteomes" id="UP000005952">
    <property type="component" value="Chromosome"/>
</dbReference>
<evidence type="ECO:0000313" key="15">
    <source>
        <dbReference type="EMBL" id="AGK56431.1"/>
    </source>
</evidence>
<evidence type="ECO:0000313" key="16">
    <source>
        <dbReference type="Proteomes" id="UP000005952"/>
    </source>
</evidence>
<evidence type="ECO:0000256" key="1">
    <source>
        <dbReference type="ARBA" id="ARBA00022490"/>
    </source>
</evidence>
<evidence type="ECO:0000256" key="7">
    <source>
        <dbReference type="ARBA" id="ARBA00022984"/>
    </source>
</evidence>
<gene>
    <name evidence="10" type="primary">murF</name>
    <name evidence="15" type="ORF">HYPDE_23728</name>
</gene>
<evidence type="ECO:0000256" key="2">
    <source>
        <dbReference type="ARBA" id="ARBA00022598"/>
    </source>
</evidence>
<dbReference type="AlphaFoldDB" id="N0B7B7"/>
<dbReference type="EC" id="6.3.2.10" evidence="10 11"/>
<dbReference type="InterPro" id="IPR035911">
    <property type="entry name" value="MurE/MurF_N"/>
</dbReference>
<dbReference type="InterPro" id="IPR013221">
    <property type="entry name" value="Mur_ligase_cen"/>
</dbReference>
<name>N0B7B7_9HYPH</name>
<dbReference type="RefSeq" id="WP_015596469.1">
    <property type="nucleotide sequence ID" value="NC_021172.1"/>
</dbReference>
<evidence type="ECO:0000256" key="8">
    <source>
        <dbReference type="ARBA" id="ARBA00023306"/>
    </source>
</evidence>
<dbReference type="GO" id="GO:0009252">
    <property type="term" value="P:peptidoglycan biosynthetic process"/>
    <property type="evidence" value="ECO:0007669"/>
    <property type="project" value="UniProtKB-UniRule"/>
</dbReference>
<comment type="catalytic activity">
    <reaction evidence="10 11">
        <text>D-alanyl-D-alanine + UDP-N-acetyl-alpha-D-muramoyl-L-alanyl-gamma-D-glutamyl-meso-2,6-diaminopimelate + ATP = UDP-N-acetyl-alpha-D-muramoyl-L-alanyl-gamma-D-glutamyl-meso-2,6-diaminopimeloyl-D-alanyl-D-alanine + ADP + phosphate + H(+)</text>
        <dbReference type="Rhea" id="RHEA:28374"/>
        <dbReference type="ChEBI" id="CHEBI:15378"/>
        <dbReference type="ChEBI" id="CHEBI:30616"/>
        <dbReference type="ChEBI" id="CHEBI:43474"/>
        <dbReference type="ChEBI" id="CHEBI:57822"/>
        <dbReference type="ChEBI" id="CHEBI:61386"/>
        <dbReference type="ChEBI" id="CHEBI:83905"/>
        <dbReference type="ChEBI" id="CHEBI:456216"/>
        <dbReference type="EC" id="6.3.2.10"/>
    </reaction>
</comment>